<dbReference type="GO" id="GO:0004806">
    <property type="term" value="F:triacylglycerol lipase activity"/>
    <property type="evidence" value="ECO:0007669"/>
    <property type="project" value="TreeGrafter"/>
</dbReference>
<protein>
    <submittedName>
        <fullName evidence="2">Alpha/beta fold hydrolase</fullName>
    </submittedName>
</protein>
<dbReference type="InterPro" id="IPR000073">
    <property type="entry name" value="AB_hydrolase_1"/>
</dbReference>
<dbReference type="InterPro" id="IPR029058">
    <property type="entry name" value="AB_hydrolase_fold"/>
</dbReference>
<dbReference type="Pfam" id="PF00561">
    <property type="entry name" value="Abhydrolase_1"/>
    <property type="match status" value="1"/>
</dbReference>
<dbReference type="EMBL" id="WSLF01000025">
    <property type="protein sequence ID" value="KAE9627519.1"/>
    <property type="molecule type" value="Genomic_DNA"/>
</dbReference>
<dbReference type="RefSeq" id="WP_158741858.1">
    <property type="nucleotide sequence ID" value="NZ_WSLF01000025.1"/>
</dbReference>
<dbReference type="OrthoDB" id="9775557at2"/>
<accession>A0A7C8HCW1</accession>
<feature type="domain" description="AB hydrolase-1" evidence="1">
    <location>
        <begin position="35"/>
        <end position="282"/>
    </location>
</feature>
<dbReference type="GO" id="GO:0046503">
    <property type="term" value="P:glycerolipid catabolic process"/>
    <property type="evidence" value="ECO:0007669"/>
    <property type="project" value="TreeGrafter"/>
</dbReference>
<dbReference type="AlphaFoldDB" id="A0A7C8HCW1"/>
<evidence type="ECO:0000313" key="2">
    <source>
        <dbReference type="EMBL" id="KAE9627519.1"/>
    </source>
</evidence>
<dbReference type="Gene3D" id="3.40.50.1820">
    <property type="entry name" value="alpha/beta hydrolase"/>
    <property type="match status" value="1"/>
</dbReference>
<comment type="caution">
    <text evidence="2">The sequence shown here is derived from an EMBL/GenBank/DDBJ whole genome shotgun (WGS) entry which is preliminary data.</text>
</comment>
<name>A0A7C8HCW1_9FIRM</name>
<evidence type="ECO:0000259" key="1">
    <source>
        <dbReference type="Pfam" id="PF00561"/>
    </source>
</evidence>
<dbReference type="PRINTS" id="PR00111">
    <property type="entry name" value="ABHYDROLASE"/>
</dbReference>
<gene>
    <name evidence="2" type="ORF">GND95_14670</name>
</gene>
<sequence length="306" mass="33406">MGKNNVQVHDEESVQNVGPSNIKIMYQRFGDPILPPVFLIMGAGAQMINWPEGFCLELAGRGLHPIRFDNRDAGLSTHFFDAPVPDFQAIQSGDFSTVTYTLSDMAADTVGLMDALGYDSVHLVGASMGGMIAQTIAIEFPHRVRSLTSIMSTTGNNSVGQPDYSVLANLGSPPYHDRQAYISWQIKSRKAIGSPRYPLDEKATAQIAGLAWDRDHDPLGMLRQATAVIKSGDRTEQLHSVEIPTLVIHGENDKMIDVSGGRATAAAIPNAELVTFEGMGHDLPKQLWSEFAIRIVNLIHRVESLK</sequence>
<evidence type="ECO:0000313" key="3">
    <source>
        <dbReference type="Proteomes" id="UP000483018"/>
    </source>
</evidence>
<dbReference type="PANTHER" id="PTHR43433:SF5">
    <property type="entry name" value="AB HYDROLASE-1 DOMAIN-CONTAINING PROTEIN"/>
    <property type="match status" value="1"/>
</dbReference>
<keyword evidence="3" id="KW-1185">Reference proteome</keyword>
<dbReference type="PANTHER" id="PTHR43433">
    <property type="entry name" value="HYDROLASE, ALPHA/BETA FOLD FAMILY PROTEIN"/>
    <property type="match status" value="1"/>
</dbReference>
<reference evidence="2 3" key="1">
    <citation type="submission" date="2019-12" db="EMBL/GenBank/DDBJ databases">
        <title>Defluviitalea raffinosedens, isolated from a biogas fermenter, genome sequencing and characterization.</title>
        <authorList>
            <person name="Rettenmaier R."/>
            <person name="Schneider M."/>
            <person name="Neuhaus K."/>
            <person name="Liebl W."/>
            <person name="Zverlov V."/>
        </authorList>
    </citation>
    <scope>NUCLEOTIDE SEQUENCE [LARGE SCALE GENOMIC DNA]</scope>
    <source>
        <strain evidence="2 3">249c-K6</strain>
    </source>
</reference>
<dbReference type="Proteomes" id="UP000483018">
    <property type="component" value="Unassembled WGS sequence"/>
</dbReference>
<dbReference type="SUPFAM" id="SSF53474">
    <property type="entry name" value="alpha/beta-Hydrolases"/>
    <property type="match status" value="1"/>
</dbReference>
<dbReference type="InterPro" id="IPR050471">
    <property type="entry name" value="AB_hydrolase"/>
</dbReference>
<organism evidence="2 3">
    <name type="scientific">Defluviitalea raffinosedens</name>
    <dbReference type="NCBI Taxonomy" id="1450156"/>
    <lineage>
        <taxon>Bacteria</taxon>
        <taxon>Bacillati</taxon>
        <taxon>Bacillota</taxon>
        <taxon>Clostridia</taxon>
        <taxon>Lachnospirales</taxon>
        <taxon>Defluviitaleaceae</taxon>
        <taxon>Defluviitalea</taxon>
    </lineage>
</organism>
<proteinExistence type="predicted"/>
<keyword evidence="2" id="KW-0378">Hydrolase</keyword>